<dbReference type="PANTHER" id="PTHR42973">
    <property type="entry name" value="BINDING OXIDOREDUCTASE, PUTATIVE (AFU_ORTHOLOGUE AFUA_1G17690)-RELATED"/>
    <property type="match status" value="1"/>
</dbReference>
<evidence type="ECO:0000256" key="1">
    <source>
        <dbReference type="ARBA" id="ARBA00001974"/>
    </source>
</evidence>
<dbReference type="Pfam" id="PF08031">
    <property type="entry name" value="BBE"/>
    <property type="match status" value="1"/>
</dbReference>
<evidence type="ECO:0000313" key="7">
    <source>
        <dbReference type="EMBL" id="VVE33049.1"/>
    </source>
</evidence>
<dbReference type="PROSITE" id="PS51387">
    <property type="entry name" value="FAD_PCMH"/>
    <property type="match status" value="1"/>
</dbReference>
<accession>A0A5E4X9J8</accession>
<dbReference type="Gene3D" id="3.40.462.20">
    <property type="match status" value="1"/>
</dbReference>
<name>A0A5E4X9J8_9BURK</name>
<evidence type="ECO:0000313" key="8">
    <source>
        <dbReference type="Proteomes" id="UP000343317"/>
    </source>
</evidence>
<keyword evidence="5" id="KW-0560">Oxidoreductase</keyword>
<dbReference type="GO" id="GO:0071949">
    <property type="term" value="F:FAD binding"/>
    <property type="evidence" value="ECO:0007669"/>
    <property type="project" value="InterPro"/>
</dbReference>
<dbReference type="EMBL" id="CABPSM010000011">
    <property type="protein sequence ID" value="VVE33049.1"/>
    <property type="molecule type" value="Genomic_DNA"/>
</dbReference>
<dbReference type="InterPro" id="IPR036318">
    <property type="entry name" value="FAD-bd_PCMH-like_sf"/>
</dbReference>
<dbReference type="Proteomes" id="UP000343317">
    <property type="component" value="Unassembled WGS sequence"/>
</dbReference>
<dbReference type="GO" id="GO:0016491">
    <property type="term" value="F:oxidoreductase activity"/>
    <property type="evidence" value="ECO:0007669"/>
    <property type="project" value="UniProtKB-KW"/>
</dbReference>
<dbReference type="InterPro" id="IPR012951">
    <property type="entry name" value="BBE"/>
</dbReference>
<evidence type="ECO:0000259" key="6">
    <source>
        <dbReference type="PROSITE" id="PS51387"/>
    </source>
</evidence>
<reference evidence="7 8" key="1">
    <citation type="submission" date="2019-08" db="EMBL/GenBank/DDBJ databases">
        <authorList>
            <person name="Peeters C."/>
        </authorList>
    </citation>
    <scope>NUCLEOTIDE SEQUENCE [LARGE SCALE GENOMIC DNA]</scope>
    <source>
        <strain evidence="7 8">LMG 31112</strain>
    </source>
</reference>
<comment type="cofactor">
    <cofactor evidence="1">
        <name>FAD</name>
        <dbReference type="ChEBI" id="CHEBI:57692"/>
    </cofactor>
</comment>
<evidence type="ECO:0000256" key="4">
    <source>
        <dbReference type="ARBA" id="ARBA00022827"/>
    </source>
</evidence>
<dbReference type="Gene3D" id="3.30.465.10">
    <property type="match status" value="1"/>
</dbReference>
<keyword evidence="8" id="KW-1185">Reference proteome</keyword>
<dbReference type="InterPro" id="IPR006094">
    <property type="entry name" value="Oxid_FAD_bind_N"/>
</dbReference>
<sequence>MAVQWCENKDPRINTLRKGFNQRWPTAGNEAQAIAICRTSQDVADALNETVRNRKVRPTIRSGGHCYEGFVSNNANGVIIDVSQLDYAQTNSDPTLKYQIGSGVQNWNAYVTMYKLWGTTLPGGSCYTVGVGGHVSGGGFGYMSRLHGLTVDWLSAVKIVTMDSGKGKPAKEYLVSAKSTDPDEKALFRALRGAGNGNFGVITDYYFSDLPVPPTEALLTVMHFNWSDFDQSNLKKFEDLLNTYADYWAGRGQNPETYGMFGSMKLTHVSNGSFFIRIQTCSTQPAGRITAKELALTQEFIDLFAKFNPQVMALPGAVFVDEPSLPWTGEGRLTTRDGQTVPKYTVLYDWLNAVQALNGATPNQRGKYKSAYMKKRFTARESMTLHKYLHLQPTGGISLASSLVQIDTYGGNINKADLIQTTSASQRASIMKLQYQAYWTNPDQDQEYQDWINLFYKDMYWDDSVVPREFRGTPYPGANYEGCYIGYPDVEMANVKDNNSRHFWPDLYYPAIYSDLQKVKRRFDPDNIFNYALSVKT</sequence>
<protein>
    <submittedName>
        <fullName evidence="7">FAD linked oxidase domain-containing protein</fullName>
    </submittedName>
</protein>
<keyword evidence="3" id="KW-0285">Flavoprotein</keyword>
<dbReference type="RefSeq" id="WP_150621814.1">
    <property type="nucleotide sequence ID" value="NZ_CABPSM010000011.1"/>
</dbReference>
<comment type="similarity">
    <text evidence="2">Belongs to the oxygen-dependent FAD-linked oxidoreductase family.</text>
</comment>
<feature type="domain" description="FAD-binding PCMH-type" evidence="6">
    <location>
        <begin position="27"/>
        <end position="212"/>
    </location>
</feature>
<dbReference type="InterPro" id="IPR016166">
    <property type="entry name" value="FAD-bd_PCMH"/>
</dbReference>
<keyword evidence="4" id="KW-0274">FAD</keyword>
<dbReference type="InterPro" id="IPR050416">
    <property type="entry name" value="FAD-linked_Oxidoreductase"/>
</dbReference>
<organism evidence="7 8">
    <name type="scientific">Pandoraea horticolens</name>
    <dbReference type="NCBI Taxonomy" id="2508298"/>
    <lineage>
        <taxon>Bacteria</taxon>
        <taxon>Pseudomonadati</taxon>
        <taxon>Pseudomonadota</taxon>
        <taxon>Betaproteobacteria</taxon>
        <taxon>Burkholderiales</taxon>
        <taxon>Burkholderiaceae</taxon>
        <taxon>Pandoraea</taxon>
    </lineage>
</organism>
<gene>
    <name evidence="7" type="ORF">PHO31112_03738</name>
</gene>
<dbReference type="PANTHER" id="PTHR42973:SF39">
    <property type="entry name" value="FAD-BINDING PCMH-TYPE DOMAIN-CONTAINING PROTEIN"/>
    <property type="match status" value="1"/>
</dbReference>
<dbReference type="AlphaFoldDB" id="A0A5E4X9J8"/>
<dbReference type="Pfam" id="PF01565">
    <property type="entry name" value="FAD_binding_4"/>
    <property type="match status" value="1"/>
</dbReference>
<evidence type="ECO:0000256" key="5">
    <source>
        <dbReference type="ARBA" id="ARBA00023002"/>
    </source>
</evidence>
<evidence type="ECO:0000256" key="2">
    <source>
        <dbReference type="ARBA" id="ARBA00005466"/>
    </source>
</evidence>
<dbReference type="SUPFAM" id="SSF56176">
    <property type="entry name" value="FAD-binding/transporter-associated domain-like"/>
    <property type="match status" value="1"/>
</dbReference>
<evidence type="ECO:0000256" key="3">
    <source>
        <dbReference type="ARBA" id="ARBA00022630"/>
    </source>
</evidence>
<dbReference type="InterPro" id="IPR016169">
    <property type="entry name" value="FAD-bd_PCMH_sub2"/>
</dbReference>
<proteinExistence type="inferred from homology"/>